<dbReference type="AlphaFoldDB" id="A0A4P7BX10"/>
<dbReference type="EMBL" id="CP038033">
    <property type="protein sequence ID" value="QBQ54511.1"/>
    <property type="molecule type" value="Genomic_DNA"/>
</dbReference>
<dbReference type="OrthoDB" id="9799672at2"/>
<sequence length="218" mass="24795">MGELNNKSLTEILEEAWAIGQSINLEDIGYGRIHWGNKRDIKNTPGSHYYLLAGLVRFFSFRRICEIGTHCGGSTRAMYQGFEGDEDTLIVTLDVTKESDKYLKDFKGIEKIRGDANQRKQIEQVVEFFGGQPIDFLFIDADHKFVPTLFNYTIYSTLLRPKLVCLDDITLNPEMQQVWSYVQMSVPAGDAVNVAEIIPEVRPGKPGFGCVLMRDRFD</sequence>
<dbReference type="KEGG" id="nwr:E3U44_08320"/>
<dbReference type="Proteomes" id="UP000294325">
    <property type="component" value="Chromosome"/>
</dbReference>
<organism evidence="1 2">
    <name type="scientific">Nitrosococcus wardiae</name>
    <dbReference type="NCBI Taxonomy" id="1814290"/>
    <lineage>
        <taxon>Bacteria</taxon>
        <taxon>Pseudomonadati</taxon>
        <taxon>Pseudomonadota</taxon>
        <taxon>Gammaproteobacteria</taxon>
        <taxon>Chromatiales</taxon>
        <taxon>Chromatiaceae</taxon>
        <taxon>Nitrosococcus</taxon>
    </lineage>
</organism>
<evidence type="ECO:0000313" key="1">
    <source>
        <dbReference type="EMBL" id="QBQ54511.1"/>
    </source>
</evidence>
<keyword evidence="1" id="KW-0489">Methyltransferase</keyword>
<dbReference type="GO" id="GO:0032259">
    <property type="term" value="P:methylation"/>
    <property type="evidence" value="ECO:0007669"/>
    <property type="project" value="UniProtKB-KW"/>
</dbReference>
<dbReference type="InterPro" id="IPR029063">
    <property type="entry name" value="SAM-dependent_MTases_sf"/>
</dbReference>
<evidence type="ECO:0000313" key="2">
    <source>
        <dbReference type="Proteomes" id="UP000294325"/>
    </source>
</evidence>
<accession>A0A4P7BX10</accession>
<dbReference type="SUPFAM" id="SSF53335">
    <property type="entry name" value="S-adenosyl-L-methionine-dependent methyltransferases"/>
    <property type="match status" value="1"/>
</dbReference>
<dbReference type="Pfam" id="PF13578">
    <property type="entry name" value="Methyltransf_24"/>
    <property type="match status" value="1"/>
</dbReference>
<name>A0A4P7BX10_9GAMM</name>
<protein>
    <submittedName>
        <fullName evidence="1">Class I SAM-dependent methyltransferase</fullName>
    </submittedName>
</protein>
<reference evidence="1 2" key="1">
    <citation type="submission" date="2019-03" db="EMBL/GenBank/DDBJ databases">
        <title>The genome sequence of Nitrosococcus wardiae strain D1FHST reveals the archetypal metabolic capacity of ammonia-oxidizing Gammaproteobacteria.</title>
        <authorList>
            <person name="Wang L."/>
            <person name="Lim C.K."/>
            <person name="Hanson T.E."/>
            <person name="Dang H."/>
            <person name="Klotz M.G."/>
        </authorList>
    </citation>
    <scope>NUCLEOTIDE SEQUENCE [LARGE SCALE GENOMIC DNA]</scope>
    <source>
        <strain evidence="1 2">D1FHS</strain>
    </source>
</reference>
<keyword evidence="2" id="KW-1185">Reference proteome</keyword>
<gene>
    <name evidence="1" type="ORF">E3U44_08320</name>
</gene>
<proteinExistence type="predicted"/>
<dbReference type="RefSeq" id="WP_134357708.1">
    <property type="nucleotide sequence ID" value="NZ_CP038033.1"/>
</dbReference>
<dbReference type="GO" id="GO:0008168">
    <property type="term" value="F:methyltransferase activity"/>
    <property type="evidence" value="ECO:0007669"/>
    <property type="project" value="UniProtKB-KW"/>
</dbReference>
<keyword evidence="1" id="KW-0808">Transferase</keyword>
<dbReference type="Gene3D" id="3.40.50.150">
    <property type="entry name" value="Vaccinia Virus protein VP39"/>
    <property type="match status" value="1"/>
</dbReference>